<keyword evidence="1" id="KW-0547">Nucleotide-binding</keyword>
<evidence type="ECO:0000313" key="8">
    <source>
        <dbReference type="Proteomes" id="UP001194468"/>
    </source>
</evidence>
<dbReference type="Gene3D" id="3.30.70.1620">
    <property type="match status" value="1"/>
</dbReference>
<dbReference type="PANTHER" id="PTHR18937">
    <property type="entry name" value="STRUCTURAL MAINTENANCE OF CHROMOSOMES SMC FAMILY MEMBER"/>
    <property type="match status" value="1"/>
</dbReference>
<dbReference type="Proteomes" id="UP001194468">
    <property type="component" value="Unassembled WGS sequence"/>
</dbReference>
<keyword evidence="8" id="KW-1185">Reference proteome</keyword>
<evidence type="ECO:0000256" key="3">
    <source>
        <dbReference type="ARBA" id="ARBA00023242"/>
    </source>
</evidence>
<organism evidence="7 8">
    <name type="scientific">Boletus edulis BED1</name>
    <dbReference type="NCBI Taxonomy" id="1328754"/>
    <lineage>
        <taxon>Eukaryota</taxon>
        <taxon>Fungi</taxon>
        <taxon>Dikarya</taxon>
        <taxon>Basidiomycota</taxon>
        <taxon>Agaricomycotina</taxon>
        <taxon>Agaricomycetes</taxon>
        <taxon>Agaricomycetidae</taxon>
        <taxon>Boletales</taxon>
        <taxon>Boletineae</taxon>
        <taxon>Boletaceae</taxon>
        <taxon>Boletoideae</taxon>
        <taxon>Boletus</taxon>
    </lineage>
</organism>
<dbReference type="InterPro" id="IPR010935">
    <property type="entry name" value="SMC_hinge"/>
</dbReference>
<evidence type="ECO:0000259" key="6">
    <source>
        <dbReference type="SMART" id="SM00968"/>
    </source>
</evidence>
<feature type="region of interest" description="Disordered" evidence="5">
    <location>
        <begin position="521"/>
        <end position="579"/>
    </location>
</feature>
<feature type="region of interest" description="Disordered" evidence="5">
    <location>
        <begin position="636"/>
        <end position="663"/>
    </location>
</feature>
<evidence type="ECO:0000313" key="7">
    <source>
        <dbReference type="EMBL" id="KAF8425803.1"/>
    </source>
</evidence>
<gene>
    <name evidence="7" type="ORF">L210DRAFT_3743301</name>
</gene>
<dbReference type="EMBL" id="WHUW01000091">
    <property type="protein sequence ID" value="KAF8425803.1"/>
    <property type="molecule type" value="Genomic_DNA"/>
</dbReference>
<dbReference type="GO" id="GO:0007076">
    <property type="term" value="P:mitotic chromosome condensation"/>
    <property type="evidence" value="ECO:0007669"/>
    <property type="project" value="TreeGrafter"/>
</dbReference>
<dbReference type="SUPFAM" id="SSF75553">
    <property type="entry name" value="Smc hinge domain"/>
    <property type="match status" value="1"/>
</dbReference>
<evidence type="ECO:0000256" key="2">
    <source>
        <dbReference type="ARBA" id="ARBA00022840"/>
    </source>
</evidence>
<feature type="coiled-coil region" evidence="4">
    <location>
        <begin position="353"/>
        <end position="467"/>
    </location>
</feature>
<keyword evidence="2" id="KW-0067">ATP-binding</keyword>
<dbReference type="GO" id="GO:0000796">
    <property type="term" value="C:condensin complex"/>
    <property type="evidence" value="ECO:0007669"/>
    <property type="project" value="TreeGrafter"/>
</dbReference>
<dbReference type="SMART" id="SM00968">
    <property type="entry name" value="SMC_hinge"/>
    <property type="match status" value="1"/>
</dbReference>
<feature type="compositionally biased region" description="Basic and acidic residues" evidence="5">
    <location>
        <begin position="555"/>
        <end position="565"/>
    </location>
</feature>
<dbReference type="AlphaFoldDB" id="A0AAD4BEX9"/>
<accession>A0AAD4BEX9</accession>
<name>A0AAD4BEX9_BOLED</name>
<keyword evidence="4" id="KW-0175">Coiled coil</keyword>
<keyword evidence="3" id="KW-0539">Nucleus</keyword>
<reference evidence="7" key="1">
    <citation type="submission" date="2019-10" db="EMBL/GenBank/DDBJ databases">
        <authorList>
            <consortium name="DOE Joint Genome Institute"/>
            <person name="Kuo A."/>
            <person name="Miyauchi S."/>
            <person name="Kiss E."/>
            <person name="Drula E."/>
            <person name="Kohler A."/>
            <person name="Sanchez-Garcia M."/>
            <person name="Andreopoulos B."/>
            <person name="Barry K.W."/>
            <person name="Bonito G."/>
            <person name="Buee M."/>
            <person name="Carver A."/>
            <person name="Chen C."/>
            <person name="Cichocki N."/>
            <person name="Clum A."/>
            <person name="Culley D."/>
            <person name="Crous P.W."/>
            <person name="Fauchery L."/>
            <person name="Girlanda M."/>
            <person name="Hayes R."/>
            <person name="Keri Z."/>
            <person name="LaButti K."/>
            <person name="Lipzen A."/>
            <person name="Lombard V."/>
            <person name="Magnuson J."/>
            <person name="Maillard F."/>
            <person name="Morin E."/>
            <person name="Murat C."/>
            <person name="Nolan M."/>
            <person name="Ohm R."/>
            <person name="Pangilinan J."/>
            <person name="Pereira M."/>
            <person name="Perotto S."/>
            <person name="Peter M."/>
            <person name="Riley R."/>
            <person name="Sitrit Y."/>
            <person name="Stielow B."/>
            <person name="Szollosi G."/>
            <person name="Zifcakova L."/>
            <person name="Stursova M."/>
            <person name="Spatafora J.W."/>
            <person name="Tedersoo L."/>
            <person name="Vaario L.-M."/>
            <person name="Yamada A."/>
            <person name="Yan M."/>
            <person name="Wang P."/>
            <person name="Xu J."/>
            <person name="Bruns T."/>
            <person name="Baldrian P."/>
            <person name="Vilgalys R."/>
            <person name="Henrissat B."/>
            <person name="Grigoriev I.V."/>
            <person name="Hibbett D."/>
            <person name="Nagy L.G."/>
            <person name="Martin F.M."/>
        </authorList>
    </citation>
    <scope>NUCLEOTIDE SEQUENCE</scope>
    <source>
        <strain evidence="7">BED1</strain>
    </source>
</reference>
<feature type="compositionally biased region" description="Low complexity" evidence="5">
    <location>
        <begin position="568"/>
        <end position="577"/>
    </location>
</feature>
<feature type="coiled-coil region" evidence="4">
    <location>
        <begin position="109"/>
        <end position="166"/>
    </location>
</feature>
<dbReference type="Pfam" id="PF06470">
    <property type="entry name" value="SMC_hinge"/>
    <property type="match status" value="1"/>
</dbReference>
<feature type="coiled-coil region" evidence="4">
    <location>
        <begin position="49"/>
        <end position="76"/>
    </location>
</feature>
<feature type="domain" description="SMC hinge" evidence="6">
    <location>
        <begin position="190"/>
        <end position="304"/>
    </location>
</feature>
<evidence type="ECO:0000256" key="1">
    <source>
        <dbReference type="ARBA" id="ARBA00022741"/>
    </source>
</evidence>
<feature type="compositionally biased region" description="Acidic residues" evidence="5">
    <location>
        <begin position="648"/>
        <end position="663"/>
    </location>
</feature>
<dbReference type="PANTHER" id="PTHR18937:SF172">
    <property type="entry name" value="STRUCTURAL MAINTENANCE OF CHROMOSOMES PROTEIN"/>
    <property type="match status" value="1"/>
</dbReference>
<dbReference type="GO" id="GO:0005524">
    <property type="term" value="F:ATP binding"/>
    <property type="evidence" value="ECO:0007669"/>
    <property type="project" value="UniProtKB-KW"/>
</dbReference>
<protein>
    <recommendedName>
        <fullName evidence="6">SMC hinge domain-containing protein</fullName>
    </recommendedName>
</protein>
<evidence type="ECO:0000256" key="5">
    <source>
        <dbReference type="SAM" id="MobiDB-lite"/>
    </source>
</evidence>
<sequence length="663" mass="72524">MSEPESTLSLIQAPKECYYLLPANLTTFISKRVCFQPFSLCQSTAAPKIEEHEENLKKEEDLLESIRDNLKDKTQVFHDQIEVKQKELQPWVNKINAKKAGIGVATSERDALAKKVAGLKDAVKNAQEDLEQQQATQQAKDAQARMQELRGKVSSLRQRTEEAKSSHAVSTSQNKVLDHLTRLKQTGRIDGFHGRLGSLGTIPDKYDVAISTACGALHNMVVDTVAQGQACINFLRSQNVGRASFMVLEKLSTERVNERIQTPENVPRLYDLIKPKDPKFLPAFYKAAGNTLVADDLEQANQIAFGSAKRWRVVTLAGQLIDSSGTMSGGGNHVARGGMSSKLAADVVRPEVLGQYEQESDAAAREFEEATKALRTLEGEGERLSLAGPELEMGVEKLAMAVNNGRKRLEDAEKRVRDLKAQSKPDARDVARIEALEEVIANATAELEQLQTKSGKIEDAIGELEKKILEIGAECVALLLPYLDRDCQNIRQTIYNPFISGLTCLPKSSIPTKLSLLPAASHSHRHPLPVKPPASSRRAAPHIPRPRMTPSDGDIDARNRNDKGHHGPSGSAGPGSPRSKLAHVLTANAQPQVICRTRQQARVPLLVKGVEVSIDPRTQCQLVDDELDDEMDEFGYSGLDQVVGGDEGSGDEDAGGPDDEDTF</sequence>
<proteinExistence type="predicted"/>
<dbReference type="InterPro" id="IPR036277">
    <property type="entry name" value="SMC_hinge_sf"/>
</dbReference>
<dbReference type="Gene3D" id="1.10.287.1490">
    <property type="match status" value="1"/>
</dbReference>
<evidence type="ECO:0000256" key="4">
    <source>
        <dbReference type="SAM" id="Coils"/>
    </source>
</evidence>
<comment type="caution">
    <text evidence="7">The sequence shown here is derived from an EMBL/GenBank/DDBJ whole genome shotgun (WGS) entry which is preliminary data.</text>
</comment>
<reference evidence="7" key="2">
    <citation type="journal article" date="2020" name="Nat. Commun.">
        <title>Large-scale genome sequencing of mycorrhizal fungi provides insights into the early evolution of symbiotic traits.</title>
        <authorList>
            <person name="Miyauchi S."/>
            <person name="Kiss E."/>
            <person name="Kuo A."/>
            <person name="Drula E."/>
            <person name="Kohler A."/>
            <person name="Sanchez-Garcia M."/>
            <person name="Morin E."/>
            <person name="Andreopoulos B."/>
            <person name="Barry K.W."/>
            <person name="Bonito G."/>
            <person name="Buee M."/>
            <person name="Carver A."/>
            <person name="Chen C."/>
            <person name="Cichocki N."/>
            <person name="Clum A."/>
            <person name="Culley D."/>
            <person name="Crous P.W."/>
            <person name="Fauchery L."/>
            <person name="Girlanda M."/>
            <person name="Hayes R.D."/>
            <person name="Keri Z."/>
            <person name="LaButti K."/>
            <person name="Lipzen A."/>
            <person name="Lombard V."/>
            <person name="Magnuson J."/>
            <person name="Maillard F."/>
            <person name="Murat C."/>
            <person name="Nolan M."/>
            <person name="Ohm R.A."/>
            <person name="Pangilinan J."/>
            <person name="Pereira M.F."/>
            <person name="Perotto S."/>
            <person name="Peter M."/>
            <person name="Pfister S."/>
            <person name="Riley R."/>
            <person name="Sitrit Y."/>
            <person name="Stielow J.B."/>
            <person name="Szollosi G."/>
            <person name="Zifcakova L."/>
            <person name="Stursova M."/>
            <person name="Spatafora J.W."/>
            <person name="Tedersoo L."/>
            <person name="Vaario L.M."/>
            <person name="Yamada A."/>
            <person name="Yan M."/>
            <person name="Wang P."/>
            <person name="Xu J."/>
            <person name="Bruns T."/>
            <person name="Baldrian P."/>
            <person name="Vilgalys R."/>
            <person name="Dunand C."/>
            <person name="Henrissat B."/>
            <person name="Grigoriev I.V."/>
            <person name="Hibbett D."/>
            <person name="Nagy L.G."/>
            <person name="Martin F.M."/>
        </authorList>
    </citation>
    <scope>NUCLEOTIDE SEQUENCE</scope>
    <source>
        <strain evidence="7">BED1</strain>
    </source>
</reference>
<dbReference type="Gene3D" id="1.20.1060.20">
    <property type="match status" value="1"/>
</dbReference>